<dbReference type="InterPro" id="IPR013049">
    <property type="entry name" value="Spo11/TopoVI_A_N"/>
</dbReference>
<dbReference type="Proteomes" id="UP000001514">
    <property type="component" value="Unassembled WGS sequence"/>
</dbReference>
<dbReference type="Pfam" id="PF04406">
    <property type="entry name" value="TP6A_N"/>
    <property type="match status" value="1"/>
</dbReference>
<keyword evidence="1" id="KW-0413">Isomerase</keyword>
<dbReference type="InParanoid" id="D8SRM5"/>
<dbReference type="InterPro" id="IPR036388">
    <property type="entry name" value="WH-like_DNA-bd_sf"/>
</dbReference>
<dbReference type="GO" id="GO:0003677">
    <property type="term" value="F:DNA binding"/>
    <property type="evidence" value="ECO:0000318"/>
    <property type="project" value="GO_Central"/>
</dbReference>
<dbReference type="PANTHER" id="PTHR10848:SF3">
    <property type="entry name" value="MEIOTIC RECOMBINATION PROTEIN SPO11-1"/>
    <property type="match status" value="1"/>
</dbReference>
<dbReference type="Gene3D" id="1.10.10.10">
    <property type="entry name" value="Winged helix-like DNA-binding domain superfamily/Winged helix DNA-binding domain"/>
    <property type="match status" value="1"/>
</dbReference>
<dbReference type="Gramene" id="EFJ12885">
    <property type="protein sequence ID" value="EFJ12885"/>
    <property type="gene ID" value="SELMODRAFT_424976"/>
</dbReference>
<evidence type="ECO:0000313" key="4">
    <source>
        <dbReference type="Proteomes" id="UP000001514"/>
    </source>
</evidence>
<dbReference type="GO" id="GO:0005524">
    <property type="term" value="F:ATP binding"/>
    <property type="evidence" value="ECO:0007669"/>
    <property type="project" value="InterPro"/>
</dbReference>
<dbReference type="PRINTS" id="PR01550">
    <property type="entry name" value="TOP6AFAMILY"/>
</dbReference>
<dbReference type="InterPro" id="IPR036078">
    <property type="entry name" value="Spo11/TopoVI_A_sf"/>
</dbReference>
<dbReference type="KEGG" id="smo:SELMODRAFT_424976"/>
<keyword evidence="1" id="KW-0238">DNA-binding</keyword>
<dbReference type="GO" id="GO:0000228">
    <property type="term" value="C:nuclear chromosome"/>
    <property type="evidence" value="ECO:0000318"/>
    <property type="project" value="GO_Central"/>
</dbReference>
<dbReference type="STRING" id="88036.D8SRM5"/>
<evidence type="ECO:0000259" key="2">
    <source>
        <dbReference type="Pfam" id="PF04406"/>
    </source>
</evidence>
<dbReference type="PROSITE" id="PS52041">
    <property type="entry name" value="TOPO_IIB"/>
    <property type="match status" value="1"/>
</dbReference>
<dbReference type="EMBL" id="GL377636">
    <property type="protein sequence ID" value="EFJ12885.1"/>
    <property type="molecule type" value="Genomic_DNA"/>
</dbReference>
<keyword evidence="4" id="KW-1185">Reference proteome</keyword>
<dbReference type="GO" id="GO:0003918">
    <property type="term" value="F:DNA topoisomerase type II (double strand cut, ATP-hydrolyzing) activity"/>
    <property type="evidence" value="ECO:0007669"/>
    <property type="project" value="UniProtKB-UniRule"/>
</dbReference>
<name>D8SRM5_SELML</name>
<dbReference type="GO" id="GO:0000706">
    <property type="term" value="P:meiotic DNA double-strand break processing"/>
    <property type="evidence" value="ECO:0000318"/>
    <property type="project" value="GO_Central"/>
</dbReference>
<dbReference type="GO" id="GO:0007131">
    <property type="term" value="P:reciprocal meiotic recombination"/>
    <property type="evidence" value="ECO:0000318"/>
    <property type="project" value="GO_Central"/>
</dbReference>
<sequence length="339" mass="38851">MAACRWRSAALQSPGAGHGSEVPPEELLARIQDFIKELLSHIKDRSMLVISLDKFRMRRLHSSEDTNLGIFERCEAQEKLSLQTSGRRILAMLRVLQIVQSLLQQGKHASKRDLYYTDPDQATVNQALIDISVRLKCTRSSLHVVSVGKGLIMGSLRFKDADRTIDCSVCKSRGYPIPTDAKMRLANDGFCRKNNCIVLTILTHMYRGEGTPTWLRGARAMDDSVYERNKGWWSKLRAWTTISDPRNNYSTWMNMVLIQWLEERTARATKYDIGSFSIQWFGIWSTSEKKMKRHANLKDLIGLELTTAQTSWLEFKRVAEPMQLGWLKRIPNCPSNVNL</sequence>
<feature type="domain" description="Spo11/DNA topoisomerase VI subunit A N-terminal" evidence="2">
    <location>
        <begin position="87"/>
        <end position="144"/>
    </location>
</feature>
<dbReference type="SUPFAM" id="SSF56726">
    <property type="entry name" value="DNA topoisomerase IV, alpha subunit"/>
    <property type="match status" value="1"/>
</dbReference>
<dbReference type="InterPro" id="IPR002815">
    <property type="entry name" value="Spo11/TopoVI_A"/>
</dbReference>
<keyword evidence="1" id="KW-0799">Topoisomerase</keyword>
<organism evidence="4">
    <name type="scientific">Selaginella moellendorffii</name>
    <name type="common">Spikemoss</name>
    <dbReference type="NCBI Taxonomy" id="88036"/>
    <lineage>
        <taxon>Eukaryota</taxon>
        <taxon>Viridiplantae</taxon>
        <taxon>Streptophyta</taxon>
        <taxon>Embryophyta</taxon>
        <taxon>Tracheophyta</taxon>
        <taxon>Lycopodiopsida</taxon>
        <taxon>Selaginellales</taxon>
        <taxon>Selaginellaceae</taxon>
        <taxon>Selaginella</taxon>
    </lineage>
</organism>
<evidence type="ECO:0000256" key="1">
    <source>
        <dbReference type="PROSITE-ProRule" id="PRU01385"/>
    </source>
</evidence>
<dbReference type="eggNOG" id="KOG2795">
    <property type="taxonomic scope" value="Eukaryota"/>
</dbReference>
<evidence type="ECO:0000313" key="3">
    <source>
        <dbReference type="EMBL" id="EFJ12885.1"/>
    </source>
</evidence>
<dbReference type="GO" id="GO:0042138">
    <property type="term" value="P:meiotic DNA double-strand break formation"/>
    <property type="evidence" value="ECO:0000318"/>
    <property type="project" value="GO_Central"/>
</dbReference>
<gene>
    <name evidence="3" type="ORF">SELMODRAFT_424976</name>
</gene>
<feature type="active site" description="O-(5'-phospho-DNA)-tyrosine intermediate" evidence="1">
    <location>
        <position position="116"/>
    </location>
</feature>
<proteinExistence type="inferred from homology"/>
<comment type="catalytic activity">
    <reaction evidence="1">
        <text>ATP-dependent breakage, passage and rejoining of double-stranded DNA.</text>
        <dbReference type="EC" id="5.6.2.2"/>
    </reaction>
</comment>
<dbReference type="PANTHER" id="PTHR10848">
    <property type="entry name" value="MEIOTIC RECOMBINATION PROTEIN SPO11"/>
    <property type="match status" value="1"/>
</dbReference>
<dbReference type="AlphaFoldDB" id="D8SRM5"/>
<protein>
    <recommendedName>
        <fullName evidence="2">Spo11/DNA topoisomerase VI subunit A N-terminal domain-containing protein</fullName>
    </recommendedName>
</protein>
<comment type="similarity">
    <text evidence="1">Belongs to the TOP6A family.</text>
</comment>
<accession>D8SRM5</accession>
<dbReference type="HOGENOM" id="CLU_819896_0_0_1"/>
<reference evidence="3 4" key="1">
    <citation type="journal article" date="2011" name="Science">
        <title>The Selaginella genome identifies genetic changes associated with the evolution of vascular plants.</title>
        <authorList>
            <person name="Banks J.A."/>
            <person name="Nishiyama T."/>
            <person name="Hasebe M."/>
            <person name="Bowman J.L."/>
            <person name="Gribskov M."/>
            <person name="dePamphilis C."/>
            <person name="Albert V.A."/>
            <person name="Aono N."/>
            <person name="Aoyama T."/>
            <person name="Ambrose B.A."/>
            <person name="Ashton N.W."/>
            <person name="Axtell M.J."/>
            <person name="Barker E."/>
            <person name="Barker M.S."/>
            <person name="Bennetzen J.L."/>
            <person name="Bonawitz N.D."/>
            <person name="Chapple C."/>
            <person name="Cheng C."/>
            <person name="Correa L.G."/>
            <person name="Dacre M."/>
            <person name="DeBarry J."/>
            <person name="Dreyer I."/>
            <person name="Elias M."/>
            <person name="Engstrom E.M."/>
            <person name="Estelle M."/>
            <person name="Feng L."/>
            <person name="Finet C."/>
            <person name="Floyd S.K."/>
            <person name="Frommer W.B."/>
            <person name="Fujita T."/>
            <person name="Gramzow L."/>
            <person name="Gutensohn M."/>
            <person name="Harholt J."/>
            <person name="Hattori M."/>
            <person name="Heyl A."/>
            <person name="Hirai T."/>
            <person name="Hiwatashi Y."/>
            <person name="Ishikawa M."/>
            <person name="Iwata M."/>
            <person name="Karol K.G."/>
            <person name="Koehler B."/>
            <person name="Kolukisaoglu U."/>
            <person name="Kubo M."/>
            <person name="Kurata T."/>
            <person name="Lalonde S."/>
            <person name="Li K."/>
            <person name="Li Y."/>
            <person name="Litt A."/>
            <person name="Lyons E."/>
            <person name="Manning G."/>
            <person name="Maruyama T."/>
            <person name="Michael T.P."/>
            <person name="Mikami K."/>
            <person name="Miyazaki S."/>
            <person name="Morinaga S."/>
            <person name="Murata T."/>
            <person name="Mueller-Roeber B."/>
            <person name="Nelson D.R."/>
            <person name="Obara M."/>
            <person name="Oguri Y."/>
            <person name="Olmstead R.G."/>
            <person name="Onodera N."/>
            <person name="Petersen B.L."/>
            <person name="Pils B."/>
            <person name="Prigge M."/>
            <person name="Rensing S.A."/>
            <person name="Riano-Pachon D.M."/>
            <person name="Roberts A.W."/>
            <person name="Sato Y."/>
            <person name="Scheller H.V."/>
            <person name="Schulz B."/>
            <person name="Schulz C."/>
            <person name="Shakirov E.V."/>
            <person name="Shibagaki N."/>
            <person name="Shinohara N."/>
            <person name="Shippen D.E."/>
            <person name="Soerensen I."/>
            <person name="Sotooka R."/>
            <person name="Sugimoto N."/>
            <person name="Sugita M."/>
            <person name="Sumikawa N."/>
            <person name="Tanurdzic M."/>
            <person name="Theissen G."/>
            <person name="Ulvskov P."/>
            <person name="Wakazuki S."/>
            <person name="Weng J.K."/>
            <person name="Willats W.W."/>
            <person name="Wipf D."/>
            <person name="Wolf P.G."/>
            <person name="Yang L."/>
            <person name="Zimmer A.D."/>
            <person name="Zhu Q."/>
            <person name="Mitros T."/>
            <person name="Hellsten U."/>
            <person name="Loque D."/>
            <person name="Otillar R."/>
            <person name="Salamov A."/>
            <person name="Schmutz J."/>
            <person name="Shapiro H."/>
            <person name="Lindquist E."/>
            <person name="Lucas S."/>
            <person name="Rokhsar D."/>
            <person name="Grigoriev I.V."/>
        </authorList>
    </citation>
    <scope>NUCLEOTIDE SEQUENCE [LARGE SCALE GENOMIC DNA]</scope>
</reference>